<comment type="caution">
    <text evidence="1">The sequence shown here is derived from an EMBL/GenBank/DDBJ whole genome shotgun (WGS) entry which is preliminary data.</text>
</comment>
<proteinExistence type="predicted"/>
<gene>
    <name evidence="1" type="ORF">ATK78_0563</name>
</gene>
<evidence type="ECO:0000313" key="2">
    <source>
        <dbReference type="Proteomes" id="UP000295620"/>
    </source>
</evidence>
<sequence length="838" mass="98014">MVESSTQINDLKSQVLLKAGIGFITPGDCKRISIEISKSVNKQVSETTIKRFFGFAVLNHNFSQFTLSAISAYAESLESCDCARIETKPLSALQSNWEQVSSRAAKITDNTLKEIQNRSGLPYEMTISRKFAAHDFEEFIHSKYTFMSFMSQPGYGRTILLSHLVNDYFRKENAIYQDSTVLFLTAANLLKADKIANVEEHIKSVLHIPQDKDLFQYCQQHQSGKKFILIIDGFCELVLKKEMKNQLFDSILNFICALDQTGSIKVILSMRSTTWIRYYERMRHSSYLKESWFKGNYYNPNDVSNVPPLTEQELQQIICKTGVMDFNAINPKLKAQLKFPFHIHLYFQLKEEDPFINFSTNITFYELVSRFIQEKIYRSNYYTEKILFIKRFVQMTDYGKLDNFVAKDQLIGELSAFKNAYMELLSDGILMEERHNNDVHPKEYVRFLHAHVFEYFLFIEILEEFKLAIDLKFMEYIENEYSGNNKRFILLQWTVRYLIKISDYASLSCIFKLKLINYERNYLVLFIAENLQYKYNLSPSRGVPSETKKLHDTIAAELKNFDFIDSSYKQGIIVLAEICEKDHNWLKYQTILAILDTLSGDLPAIKNRVQLLNEHQELCSSYPYNPLSFLSYFLKKLTGAAFENDNLDQMLADFIQSAHTETPEKKIPDTQTCIFYVFLLGINMVNKDEEGRFKLIQAIYKKHPRLFYSRSPFSTYMLLLLGINRIRLKDLATAKKICSFLNRIHHENERYTLTKYCESLLIMLNADLCSQTKAYETAIDYAERGIEIFKRNDLSLNCVKAYDIIIDCYQNKNDMAKVNEYKYEKLCLINEKIKKQPE</sequence>
<dbReference type="RefSeq" id="WP_133574515.1">
    <property type="nucleotide sequence ID" value="NZ_SNYC01000003.1"/>
</dbReference>
<dbReference type="Gene3D" id="3.40.50.300">
    <property type="entry name" value="P-loop containing nucleotide triphosphate hydrolases"/>
    <property type="match status" value="1"/>
</dbReference>
<name>A0A4R6T286_9SPHI</name>
<dbReference type="InterPro" id="IPR027417">
    <property type="entry name" value="P-loop_NTPase"/>
</dbReference>
<keyword evidence="2" id="KW-1185">Reference proteome</keyword>
<evidence type="ECO:0000313" key="1">
    <source>
        <dbReference type="EMBL" id="TDQ11441.1"/>
    </source>
</evidence>
<dbReference type="OrthoDB" id="956377at2"/>
<organism evidence="1 2">
    <name type="scientific">Pedobacter metabolipauper</name>
    <dbReference type="NCBI Taxonomy" id="425513"/>
    <lineage>
        <taxon>Bacteria</taxon>
        <taxon>Pseudomonadati</taxon>
        <taxon>Bacteroidota</taxon>
        <taxon>Sphingobacteriia</taxon>
        <taxon>Sphingobacteriales</taxon>
        <taxon>Sphingobacteriaceae</taxon>
        <taxon>Pedobacter</taxon>
    </lineage>
</organism>
<accession>A0A4R6T286</accession>
<dbReference type="AlphaFoldDB" id="A0A4R6T286"/>
<dbReference type="Proteomes" id="UP000295620">
    <property type="component" value="Unassembled WGS sequence"/>
</dbReference>
<evidence type="ECO:0008006" key="3">
    <source>
        <dbReference type="Google" id="ProtNLM"/>
    </source>
</evidence>
<dbReference type="SUPFAM" id="SSF52540">
    <property type="entry name" value="P-loop containing nucleoside triphosphate hydrolases"/>
    <property type="match status" value="1"/>
</dbReference>
<reference evidence="1 2" key="1">
    <citation type="submission" date="2019-03" db="EMBL/GenBank/DDBJ databases">
        <title>Genomic Encyclopedia of Archaeal and Bacterial Type Strains, Phase II (KMG-II): from individual species to whole genera.</title>
        <authorList>
            <person name="Goeker M."/>
        </authorList>
    </citation>
    <scope>NUCLEOTIDE SEQUENCE [LARGE SCALE GENOMIC DNA]</scope>
    <source>
        <strain evidence="1 2">DSM 19035</strain>
    </source>
</reference>
<protein>
    <recommendedName>
        <fullName evidence="3">NACHT domain-containing protein</fullName>
    </recommendedName>
</protein>
<dbReference type="EMBL" id="SNYC01000003">
    <property type="protein sequence ID" value="TDQ11441.1"/>
    <property type="molecule type" value="Genomic_DNA"/>
</dbReference>